<accession>A0A1W1I5E7</accession>
<keyword evidence="1" id="KW-0472">Membrane</keyword>
<dbReference type="KEGG" id="nja:NSJP_1937"/>
<evidence type="ECO:0000313" key="3">
    <source>
        <dbReference type="Proteomes" id="UP000192042"/>
    </source>
</evidence>
<gene>
    <name evidence="2" type="ORF">NSJP_1937</name>
</gene>
<feature type="transmembrane region" description="Helical" evidence="1">
    <location>
        <begin position="138"/>
        <end position="158"/>
    </location>
</feature>
<sequence length="162" mass="18228">MVSNRLRDTLLVVGVLIGVLVAPWLIGYGKAQKTILGAVPDYLARCVPNWSVISWYRDQELFIPVDEFERYLEKGCGGAERLRYPPGQYISNSLVVFLQHHLDRWYFMGYQTGEDHALKGILPAWNRVVNTSDMTGKVLVSILALVVAGGCALGFYILRRVI</sequence>
<organism evidence="2 3">
    <name type="scientific">Nitrospira japonica</name>
    <dbReference type="NCBI Taxonomy" id="1325564"/>
    <lineage>
        <taxon>Bacteria</taxon>
        <taxon>Pseudomonadati</taxon>
        <taxon>Nitrospirota</taxon>
        <taxon>Nitrospiria</taxon>
        <taxon>Nitrospirales</taxon>
        <taxon>Nitrospiraceae</taxon>
        <taxon>Nitrospira</taxon>
    </lineage>
</organism>
<evidence type="ECO:0000313" key="2">
    <source>
        <dbReference type="EMBL" id="SLM48109.1"/>
    </source>
</evidence>
<keyword evidence="3" id="KW-1185">Reference proteome</keyword>
<keyword evidence="1" id="KW-1133">Transmembrane helix</keyword>
<name>A0A1W1I5E7_9BACT</name>
<dbReference type="Proteomes" id="UP000192042">
    <property type="component" value="Chromosome I"/>
</dbReference>
<dbReference type="EMBL" id="LT828648">
    <property type="protein sequence ID" value="SLM48109.1"/>
    <property type="molecule type" value="Genomic_DNA"/>
</dbReference>
<evidence type="ECO:0000256" key="1">
    <source>
        <dbReference type="SAM" id="Phobius"/>
    </source>
</evidence>
<reference evidence="2 3" key="1">
    <citation type="submission" date="2017-03" db="EMBL/GenBank/DDBJ databases">
        <authorList>
            <person name="Afonso C.L."/>
            <person name="Miller P.J."/>
            <person name="Scott M.A."/>
            <person name="Spackman E."/>
            <person name="Goraichik I."/>
            <person name="Dimitrov K.M."/>
            <person name="Suarez D.L."/>
            <person name="Swayne D.E."/>
        </authorList>
    </citation>
    <scope>NUCLEOTIDE SEQUENCE [LARGE SCALE GENOMIC DNA]</scope>
    <source>
        <strain evidence="2">Genome sequencing of Nitrospira japonica strain NJ11</strain>
    </source>
</reference>
<dbReference type="STRING" id="1325564.NSJP_1937"/>
<dbReference type="AlphaFoldDB" id="A0A1W1I5E7"/>
<protein>
    <submittedName>
        <fullName evidence="2">Uncharacterized protein</fullName>
    </submittedName>
</protein>
<proteinExistence type="predicted"/>
<keyword evidence="1" id="KW-0812">Transmembrane</keyword>
<feature type="transmembrane region" description="Helical" evidence="1">
    <location>
        <begin position="9"/>
        <end position="26"/>
    </location>
</feature>